<dbReference type="SUPFAM" id="SSF75005">
    <property type="entry name" value="Arabinanase/levansucrase/invertase"/>
    <property type="match status" value="1"/>
</dbReference>
<dbReference type="OrthoDB" id="5211809at2759"/>
<evidence type="ECO:0000256" key="5">
    <source>
        <dbReference type="PIRSR" id="PIRSR606710-2"/>
    </source>
</evidence>
<dbReference type="AlphaFoldDB" id="A0A2P5HNJ8"/>
<keyword evidence="3" id="KW-0119">Carbohydrate metabolism</keyword>
<evidence type="ECO:0000256" key="4">
    <source>
        <dbReference type="ARBA" id="ARBA00023295"/>
    </source>
</evidence>
<dbReference type="Pfam" id="PF06439">
    <property type="entry name" value="3keto-disac_hyd"/>
    <property type="match status" value="1"/>
</dbReference>
<dbReference type="InterPro" id="IPR010496">
    <property type="entry name" value="AL/BT2_dom"/>
</dbReference>
<dbReference type="InterPro" id="IPR052176">
    <property type="entry name" value="Glycosyl_Hydrlase_43_Enz"/>
</dbReference>
<comment type="similarity">
    <text evidence="1 6">Belongs to the glycosyl hydrolase 43 family.</text>
</comment>
<reference evidence="9" key="1">
    <citation type="submission" date="2017-09" db="EMBL/GenBank/DDBJ databases">
        <title>Polyketide synthases of a Diaporthe helianthi virulent isolate.</title>
        <authorList>
            <person name="Baroncelli R."/>
        </authorList>
    </citation>
    <scope>NUCLEOTIDE SEQUENCE [LARGE SCALE GENOMIC DNA]</scope>
    <source>
        <strain evidence="9">7/96</strain>
    </source>
</reference>
<evidence type="ECO:0000256" key="6">
    <source>
        <dbReference type="RuleBase" id="RU361187"/>
    </source>
</evidence>
<dbReference type="InParanoid" id="A0A2P5HNJ8"/>
<sequence>MRQVALRAILAASVTGVQARAALLNYTTAEAGNPFVDGWYADPDTEIYNGLYWVYPTSSHNYEEQTYLDAFSSPDLINWTKHPNILTSANVSWATQAMWAPAPICRNGKYYIYFGANDIQEDDTTTVGGIGVAVSDSPGGPYVDAIGSPLIGEYHNGAQPIDQDVFIDDDDGQAYIYYGGHSHANVALLNEDMVSIGTFPDGTQFKEITPTNYVEGAQMFKRNGVYYLMWSEGGWTGPDYAVSYSMSDSPLGPFERKAEILRQDMAVATGSGHNGVINIPDTDIWYIVYHRHPLGDDDGNHRQLAYDRMYFNEDGSIADIVMLVKDNFEDGDIVGWTTFDGSWSVVDGQLRAESSDGGGGKALLNTNFTDLVFDADVTIASGDGDAGLLFRTVAPSNGLNAFVGYYAGISTAGKVTLGKANGTWTEIGAAEVDVAANTKYHVRVAAIGSEIQVFVADMNEPKIIVTDGMYSEGQDGLRVSLTEALFDNISVARP</sequence>
<keyword evidence="10" id="KW-1185">Reference proteome</keyword>
<keyword evidence="2 6" id="KW-0378">Hydrolase</keyword>
<keyword evidence="7" id="KW-0732">Signal</keyword>
<feature type="domain" description="3-keto-alpha-glucoside-1,2-lyase/3-keto-2-hydroxy-glucal hydratase" evidence="8">
    <location>
        <begin position="328"/>
        <end position="491"/>
    </location>
</feature>
<dbReference type="PANTHER" id="PTHR43772:SF2">
    <property type="entry name" value="PUTATIVE (AFU_ORTHOLOGUE AFUA_2G04480)-RELATED"/>
    <property type="match status" value="1"/>
</dbReference>
<evidence type="ECO:0000256" key="2">
    <source>
        <dbReference type="ARBA" id="ARBA00022801"/>
    </source>
</evidence>
<dbReference type="CDD" id="cd18827">
    <property type="entry name" value="GH43_XlnD-like"/>
    <property type="match status" value="1"/>
</dbReference>
<dbReference type="Gene3D" id="2.115.10.20">
    <property type="entry name" value="Glycosyl hydrolase domain, family 43"/>
    <property type="match status" value="1"/>
</dbReference>
<comment type="caution">
    <text evidence="9">The sequence shown here is derived from an EMBL/GenBank/DDBJ whole genome shotgun (WGS) entry which is preliminary data.</text>
</comment>
<evidence type="ECO:0000313" key="9">
    <source>
        <dbReference type="EMBL" id="POS71818.1"/>
    </source>
</evidence>
<dbReference type="GO" id="GO:0004553">
    <property type="term" value="F:hydrolase activity, hydrolyzing O-glycosyl compounds"/>
    <property type="evidence" value="ECO:0007669"/>
    <property type="project" value="InterPro"/>
</dbReference>
<gene>
    <name evidence="9" type="ORF">DHEL01_v209787</name>
</gene>
<evidence type="ECO:0000313" key="10">
    <source>
        <dbReference type="Proteomes" id="UP000094444"/>
    </source>
</evidence>
<dbReference type="InterPro" id="IPR023296">
    <property type="entry name" value="Glyco_hydro_beta-prop_sf"/>
</dbReference>
<dbReference type="Pfam" id="PF04616">
    <property type="entry name" value="Glyco_hydro_43"/>
    <property type="match status" value="1"/>
</dbReference>
<name>A0A2P5HNJ8_DIAHE</name>
<dbReference type="PANTHER" id="PTHR43772">
    <property type="entry name" value="ENDO-1,4-BETA-XYLANASE"/>
    <property type="match status" value="1"/>
</dbReference>
<keyword evidence="4 6" id="KW-0326">Glycosidase</keyword>
<dbReference type="STRING" id="158607.A0A2P5HNJ8"/>
<feature type="site" description="Important for catalytic activity, responsible for pKa modulation of the active site Glu and correct orientation of both the proton donor and substrate" evidence="5">
    <location>
        <position position="162"/>
    </location>
</feature>
<feature type="chain" id="PRO_5015144736" evidence="7">
    <location>
        <begin position="20"/>
        <end position="494"/>
    </location>
</feature>
<dbReference type="Proteomes" id="UP000094444">
    <property type="component" value="Unassembled WGS sequence"/>
</dbReference>
<evidence type="ECO:0000256" key="7">
    <source>
        <dbReference type="SAM" id="SignalP"/>
    </source>
</evidence>
<dbReference type="GO" id="GO:0045493">
    <property type="term" value="P:xylan catabolic process"/>
    <property type="evidence" value="ECO:0007669"/>
    <property type="project" value="UniProtKB-KW"/>
</dbReference>
<evidence type="ECO:0000259" key="8">
    <source>
        <dbReference type="Pfam" id="PF06439"/>
    </source>
</evidence>
<protein>
    <submittedName>
        <fullName evidence="9">Endo-1,4-beta-xylanase D</fullName>
    </submittedName>
</protein>
<accession>A0A2P5HNJ8</accession>
<proteinExistence type="inferred from homology"/>
<evidence type="ECO:0000256" key="1">
    <source>
        <dbReference type="ARBA" id="ARBA00009865"/>
    </source>
</evidence>
<organism evidence="9 10">
    <name type="scientific">Diaporthe helianthi</name>
    <dbReference type="NCBI Taxonomy" id="158607"/>
    <lineage>
        <taxon>Eukaryota</taxon>
        <taxon>Fungi</taxon>
        <taxon>Dikarya</taxon>
        <taxon>Ascomycota</taxon>
        <taxon>Pezizomycotina</taxon>
        <taxon>Sordariomycetes</taxon>
        <taxon>Sordariomycetidae</taxon>
        <taxon>Diaporthales</taxon>
        <taxon>Diaporthaceae</taxon>
        <taxon>Diaporthe</taxon>
    </lineage>
</organism>
<dbReference type="InterPro" id="IPR006710">
    <property type="entry name" value="Glyco_hydro_43"/>
</dbReference>
<dbReference type="EMBL" id="MAVT02001160">
    <property type="protein sequence ID" value="POS71818.1"/>
    <property type="molecule type" value="Genomic_DNA"/>
</dbReference>
<feature type="signal peptide" evidence="7">
    <location>
        <begin position="1"/>
        <end position="19"/>
    </location>
</feature>
<evidence type="ECO:0000256" key="3">
    <source>
        <dbReference type="ARBA" id="ARBA00023277"/>
    </source>
</evidence>
<dbReference type="Gene3D" id="2.60.120.560">
    <property type="entry name" value="Exo-inulinase, domain 1"/>
    <property type="match status" value="1"/>
</dbReference>